<evidence type="ECO:0000259" key="8">
    <source>
        <dbReference type="SMART" id="SM00849"/>
    </source>
</evidence>
<evidence type="ECO:0000256" key="5">
    <source>
        <dbReference type="ARBA" id="ARBA00022801"/>
    </source>
</evidence>
<dbReference type="Pfam" id="PF00753">
    <property type="entry name" value="Lactamase_B"/>
    <property type="match status" value="1"/>
</dbReference>
<comment type="caution">
    <text evidence="9">The sequence shown here is derived from an EMBL/GenBank/DDBJ whole genome shotgun (WGS) entry which is preliminary data.</text>
</comment>
<dbReference type="InterPro" id="IPR032282">
    <property type="entry name" value="HAGH_C"/>
</dbReference>
<dbReference type="InterPro" id="IPR050110">
    <property type="entry name" value="Glyoxalase_II_hydrolase"/>
</dbReference>
<dbReference type="PANTHER" id="PTHR43705">
    <property type="entry name" value="HYDROXYACYLGLUTATHIONE HYDROLASE"/>
    <property type="match status" value="1"/>
</dbReference>
<dbReference type="InterPro" id="IPR017782">
    <property type="entry name" value="Hydroxyacylglutathione_Hdrlase"/>
</dbReference>
<feature type="binding site" evidence="7">
    <location>
        <position position="59"/>
    </location>
    <ligand>
        <name>Zn(2+)</name>
        <dbReference type="ChEBI" id="CHEBI:29105"/>
        <label>2</label>
    </ligand>
</feature>
<evidence type="ECO:0000256" key="4">
    <source>
        <dbReference type="ARBA" id="ARBA00022723"/>
    </source>
</evidence>
<feature type="binding site" evidence="7">
    <location>
        <position position="115"/>
    </location>
    <ligand>
        <name>Zn(2+)</name>
        <dbReference type="ChEBI" id="CHEBI:29105"/>
        <label>1</label>
    </ligand>
</feature>
<dbReference type="EMBL" id="JADEXQ010000203">
    <property type="protein sequence ID" value="MBE9033447.1"/>
    <property type="molecule type" value="Genomic_DNA"/>
</dbReference>
<dbReference type="InterPro" id="IPR001279">
    <property type="entry name" value="Metallo-B-lactamas"/>
</dbReference>
<comment type="similarity">
    <text evidence="3 7">Belongs to the metallo-beta-lactamase superfamily. Glyoxalase II family.</text>
</comment>
<protein>
    <recommendedName>
        <fullName evidence="7">Hydroxyacylglutathione hydrolase</fullName>
        <ecNumber evidence="7">3.1.2.6</ecNumber>
    </recommendedName>
    <alternativeName>
        <fullName evidence="7">Glyoxalase II</fullName>
        <shortName evidence="7">Glx II</shortName>
    </alternativeName>
</protein>
<feature type="binding site" evidence="7">
    <location>
        <position position="177"/>
    </location>
    <ligand>
        <name>Zn(2+)</name>
        <dbReference type="ChEBI" id="CHEBI:29105"/>
        <label>2</label>
    </ligand>
</feature>
<name>A0A928VTK0_9CYAN</name>
<accession>A0A928VTK0</accession>
<feature type="binding site" evidence="7">
    <location>
        <position position="56"/>
    </location>
    <ligand>
        <name>Zn(2+)</name>
        <dbReference type="ChEBI" id="CHEBI:29105"/>
        <label>1</label>
    </ligand>
</feature>
<dbReference type="Pfam" id="PF16123">
    <property type="entry name" value="HAGH_C"/>
    <property type="match status" value="1"/>
</dbReference>
<feature type="domain" description="Metallo-beta-lactamase" evidence="8">
    <location>
        <begin position="11"/>
        <end position="177"/>
    </location>
</feature>
<comment type="function">
    <text evidence="7">Thiolesterase that catalyzes the hydrolysis of S-D-lactoyl-glutathione to form glutathione and D-lactic acid.</text>
</comment>
<comment type="pathway">
    <text evidence="2 7">Secondary metabolite metabolism; methylglyoxal degradation; (R)-lactate from methylglyoxal: step 2/2.</text>
</comment>
<dbReference type="AlphaFoldDB" id="A0A928VTK0"/>
<dbReference type="CDD" id="cd07723">
    <property type="entry name" value="hydroxyacylglutathione_hydrolase_MBL-fold"/>
    <property type="match status" value="1"/>
</dbReference>
<dbReference type="HAMAP" id="MF_01374">
    <property type="entry name" value="Glyoxalase_2"/>
    <property type="match status" value="1"/>
</dbReference>
<evidence type="ECO:0000256" key="6">
    <source>
        <dbReference type="ARBA" id="ARBA00022833"/>
    </source>
</evidence>
<evidence type="ECO:0000256" key="1">
    <source>
        <dbReference type="ARBA" id="ARBA00001623"/>
    </source>
</evidence>
<dbReference type="GO" id="GO:0004416">
    <property type="term" value="F:hydroxyacylglutathione hydrolase activity"/>
    <property type="evidence" value="ECO:0007669"/>
    <property type="project" value="UniProtKB-UniRule"/>
</dbReference>
<keyword evidence="6 7" id="KW-0862">Zinc</keyword>
<dbReference type="Gene3D" id="3.60.15.10">
    <property type="entry name" value="Ribonuclease Z/Hydroxyacylglutathione hydrolase-like"/>
    <property type="match status" value="1"/>
</dbReference>
<feature type="binding site" evidence="7">
    <location>
        <position position="139"/>
    </location>
    <ligand>
        <name>Zn(2+)</name>
        <dbReference type="ChEBI" id="CHEBI:29105"/>
        <label>1</label>
    </ligand>
</feature>
<organism evidence="9 10">
    <name type="scientific">Romeriopsis navalis LEGE 11480</name>
    <dbReference type="NCBI Taxonomy" id="2777977"/>
    <lineage>
        <taxon>Bacteria</taxon>
        <taxon>Bacillati</taxon>
        <taxon>Cyanobacteriota</taxon>
        <taxon>Cyanophyceae</taxon>
        <taxon>Leptolyngbyales</taxon>
        <taxon>Leptolyngbyaceae</taxon>
        <taxon>Romeriopsis</taxon>
        <taxon>Romeriopsis navalis</taxon>
    </lineage>
</organism>
<comment type="catalytic activity">
    <reaction evidence="1 7">
        <text>an S-(2-hydroxyacyl)glutathione + H2O = a 2-hydroxy carboxylate + glutathione + H(+)</text>
        <dbReference type="Rhea" id="RHEA:21864"/>
        <dbReference type="ChEBI" id="CHEBI:15377"/>
        <dbReference type="ChEBI" id="CHEBI:15378"/>
        <dbReference type="ChEBI" id="CHEBI:57925"/>
        <dbReference type="ChEBI" id="CHEBI:58896"/>
        <dbReference type="ChEBI" id="CHEBI:71261"/>
        <dbReference type="EC" id="3.1.2.6"/>
    </reaction>
</comment>
<evidence type="ECO:0000313" key="10">
    <source>
        <dbReference type="Proteomes" id="UP000625316"/>
    </source>
</evidence>
<dbReference type="GO" id="GO:0046872">
    <property type="term" value="F:metal ion binding"/>
    <property type="evidence" value="ECO:0007669"/>
    <property type="project" value="UniProtKB-KW"/>
</dbReference>
<evidence type="ECO:0000256" key="3">
    <source>
        <dbReference type="ARBA" id="ARBA00006759"/>
    </source>
</evidence>
<feature type="binding site" evidence="7">
    <location>
        <position position="54"/>
    </location>
    <ligand>
        <name>Zn(2+)</name>
        <dbReference type="ChEBI" id="CHEBI:29105"/>
        <label>1</label>
    </ligand>
</feature>
<dbReference type="SMART" id="SM00849">
    <property type="entry name" value="Lactamase_B"/>
    <property type="match status" value="1"/>
</dbReference>
<keyword evidence="4 7" id="KW-0479">Metal-binding</keyword>
<dbReference type="NCBIfam" id="TIGR03413">
    <property type="entry name" value="GSH_gloB"/>
    <property type="match status" value="1"/>
</dbReference>
<comment type="cofactor">
    <cofactor evidence="7">
        <name>Zn(2+)</name>
        <dbReference type="ChEBI" id="CHEBI:29105"/>
    </cofactor>
    <text evidence="7">Binds 2 Zn(2+) ions per subunit.</text>
</comment>
<dbReference type="PIRSF" id="PIRSF005457">
    <property type="entry name" value="Glx"/>
    <property type="match status" value="1"/>
</dbReference>
<dbReference type="EC" id="3.1.2.6" evidence="7"/>
<sequence length="259" mass="29176">MEIYQLPAFRDNYIFLLYDRTTQTAAVVDPGEAKPVLQKLQELDATLVAIFNTHHHPDHVGGNRQLRSRFPDVVVYGSAVDHQRSRIPGQQVSLTDGDQVEFANYAAEVMFVPGHTLGHIAYYFPPQAGETAGDLFSGDVIFSAGCGRLFEGTPQQAVDSLTRFRNLPDATRVWCAHEYTLTNLKFARSVEPDNAALQAYAQRAQQQRSQNRPTVPTTIGLEKQVNPFLRWDLPHFQQQFKGSSNAMIFAQLRRLKEQS</sequence>
<gene>
    <name evidence="7 9" type="primary">gloB</name>
    <name evidence="9" type="ORF">IQ266_27325</name>
</gene>
<feature type="binding site" evidence="7">
    <location>
        <position position="58"/>
    </location>
    <ligand>
        <name>Zn(2+)</name>
        <dbReference type="ChEBI" id="CHEBI:29105"/>
        <label>2</label>
    </ligand>
</feature>
<reference evidence="9" key="1">
    <citation type="submission" date="2020-10" db="EMBL/GenBank/DDBJ databases">
        <authorList>
            <person name="Castelo-Branco R."/>
            <person name="Eusebio N."/>
            <person name="Adriana R."/>
            <person name="Vieira A."/>
            <person name="Brugerolle De Fraissinette N."/>
            <person name="Rezende De Castro R."/>
            <person name="Schneider M.P."/>
            <person name="Vasconcelos V."/>
            <person name="Leao P.N."/>
        </authorList>
    </citation>
    <scope>NUCLEOTIDE SEQUENCE</scope>
    <source>
        <strain evidence="9">LEGE 11480</strain>
    </source>
</reference>
<dbReference type="Proteomes" id="UP000625316">
    <property type="component" value="Unassembled WGS sequence"/>
</dbReference>
<keyword evidence="5 7" id="KW-0378">Hydrolase</keyword>
<comment type="subunit">
    <text evidence="7">Monomer.</text>
</comment>
<dbReference type="InterPro" id="IPR036866">
    <property type="entry name" value="RibonucZ/Hydroxyglut_hydro"/>
</dbReference>
<dbReference type="PANTHER" id="PTHR43705:SF1">
    <property type="entry name" value="HYDROXYACYLGLUTATHIONE HYDROLASE GLOB"/>
    <property type="match status" value="1"/>
</dbReference>
<feature type="binding site" evidence="7">
    <location>
        <position position="139"/>
    </location>
    <ligand>
        <name>Zn(2+)</name>
        <dbReference type="ChEBI" id="CHEBI:29105"/>
        <label>2</label>
    </ligand>
</feature>
<dbReference type="GO" id="GO:0019243">
    <property type="term" value="P:methylglyoxal catabolic process to D-lactate via S-lactoyl-glutathione"/>
    <property type="evidence" value="ECO:0007669"/>
    <property type="project" value="UniProtKB-UniRule"/>
</dbReference>
<proteinExistence type="inferred from homology"/>
<evidence type="ECO:0000256" key="7">
    <source>
        <dbReference type="HAMAP-Rule" id="MF_01374"/>
    </source>
</evidence>
<evidence type="ECO:0000313" key="9">
    <source>
        <dbReference type="EMBL" id="MBE9033447.1"/>
    </source>
</evidence>
<dbReference type="RefSeq" id="WP_264328249.1">
    <property type="nucleotide sequence ID" value="NZ_JADEXQ010000203.1"/>
</dbReference>
<keyword evidence="10" id="KW-1185">Reference proteome</keyword>
<dbReference type="InterPro" id="IPR035680">
    <property type="entry name" value="Clx_II_MBL"/>
</dbReference>
<dbReference type="SUPFAM" id="SSF56281">
    <property type="entry name" value="Metallo-hydrolase/oxidoreductase"/>
    <property type="match status" value="1"/>
</dbReference>
<evidence type="ECO:0000256" key="2">
    <source>
        <dbReference type="ARBA" id="ARBA00004963"/>
    </source>
</evidence>